<organism evidence="13 14">
    <name type="scientific">candidate division KSB3 bacterium</name>
    <dbReference type="NCBI Taxonomy" id="2044937"/>
    <lineage>
        <taxon>Bacteria</taxon>
        <taxon>candidate division KSB3</taxon>
    </lineage>
</organism>
<dbReference type="Gene3D" id="3.40.470.10">
    <property type="entry name" value="Uracil-DNA glycosylase-like domain"/>
    <property type="match status" value="1"/>
</dbReference>
<dbReference type="AlphaFoldDB" id="A0A2G6KDW7"/>
<evidence type="ECO:0000313" key="14">
    <source>
        <dbReference type="Proteomes" id="UP000230821"/>
    </source>
</evidence>
<evidence type="ECO:0000256" key="5">
    <source>
        <dbReference type="ARBA" id="ARBA00022485"/>
    </source>
</evidence>
<dbReference type="PANTHER" id="PTHR33693:SF1">
    <property type="entry name" value="TYPE-4 URACIL-DNA GLYCOSYLASE"/>
    <property type="match status" value="1"/>
</dbReference>
<dbReference type="GO" id="GO:0051539">
    <property type="term" value="F:4 iron, 4 sulfur cluster binding"/>
    <property type="evidence" value="ECO:0007669"/>
    <property type="project" value="UniProtKB-KW"/>
</dbReference>
<dbReference type="GO" id="GO:0046872">
    <property type="term" value="F:metal ion binding"/>
    <property type="evidence" value="ECO:0007669"/>
    <property type="project" value="UniProtKB-KW"/>
</dbReference>
<keyword evidence="9" id="KW-0408">Iron</keyword>
<dbReference type="GO" id="GO:0006281">
    <property type="term" value="P:DNA repair"/>
    <property type="evidence" value="ECO:0007669"/>
    <property type="project" value="UniProtKB-KW"/>
</dbReference>
<keyword evidence="5" id="KW-0004">4Fe-4S</keyword>
<evidence type="ECO:0000256" key="11">
    <source>
        <dbReference type="ARBA" id="ARBA00023204"/>
    </source>
</evidence>
<sequence>MHYHTLQQIDDAIRVCTSCQLHATRNTPVPGAGNPQADIFFIGEGPGAKEDEHGLPFIGRSGELLTQLLQEAGLTRKEVFITSLVKCRPPKNRNPLQPEITACHPFLKAQLHVIQPKIICTLGSSAATTLLGIKKPLSTIRGKWFDYEGIKLLPAFHPAYLLRSRSKIPVFQEDLEKLMKAQ</sequence>
<evidence type="ECO:0000256" key="3">
    <source>
        <dbReference type="ARBA" id="ARBA00012030"/>
    </source>
</evidence>
<dbReference type="InterPro" id="IPR051536">
    <property type="entry name" value="UDG_Type-4/5"/>
</dbReference>
<protein>
    <recommendedName>
        <fullName evidence="4">Type-4 uracil-DNA glycosylase</fullName>
        <ecNumber evidence="3">3.2.2.27</ecNumber>
    </recommendedName>
</protein>
<name>A0A2G6KDW7_9BACT</name>
<evidence type="ECO:0000256" key="9">
    <source>
        <dbReference type="ARBA" id="ARBA00023004"/>
    </source>
</evidence>
<evidence type="ECO:0000259" key="12">
    <source>
        <dbReference type="SMART" id="SM00986"/>
    </source>
</evidence>
<accession>A0A2G6KDW7</accession>
<dbReference type="Proteomes" id="UP000230821">
    <property type="component" value="Unassembled WGS sequence"/>
</dbReference>
<evidence type="ECO:0000256" key="6">
    <source>
        <dbReference type="ARBA" id="ARBA00022723"/>
    </source>
</evidence>
<evidence type="ECO:0000313" key="13">
    <source>
        <dbReference type="EMBL" id="PIE33861.1"/>
    </source>
</evidence>
<keyword evidence="8" id="KW-0378">Hydrolase</keyword>
<keyword evidence="10" id="KW-0411">Iron-sulfur</keyword>
<dbReference type="CDD" id="cd10030">
    <property type="entry name" value="UDG-F4_TTUDGA_SPO1dp_like"/>
    <property type="match status" value="1"/>
</dbReference>
<evidence type="ECO:0000256" key="8">
    <source>
        <dbReference type="ARBA" id="ARBA00022801"/>
    </source>
</evidence>
<feature type="domain" description="Uracil-DNA glycosylase-like" evidence="12">
    <location>
        <begin position="30"/>
        <end position="176"/>
    </location>
</feature>
<keyword evidence="6" id="KW-0479">Metal-binding</keyword>
<evidence type="ECO:0000256" key="1">
    <source>
        <dbReference type="ARBA" id="ARBA00001400"/>
    </source>
</evidence>
<dbReference type="SUPFAM" id="SSF52141">
    <property type="entry name" value="Uracil-DNA glycosylase-like"/>
    <property type="match status" value="1"/>
</dbReference>
<comment type="caution">
    <text evidence="13">The sequence shown here is derived from an EMBL/GenBank/DDBJ whole genome shotgun (WGS) entry which is preliminary data.</text>
</comment>
<evidence type="ECO:0000256" key="2">
    <source>
        <dbReference type="ARBA" id="ARBA00006521"/>
    </source>
</evidence>
<reference evidence="13 14" key="1">
    <citation type="submission" date="2017-10" db="EMBL/GenBank/DDBJ databases">
        <title>Novel microbial diversity and functional potential in the marine mammal oral microbiome.</title>
        <authorList>
            <person name="Dudek N.K."/>
            <person name="Sun C.L."/>
            <person name="Burstein D."/>
            <person name="Kantor R.S."/>
            <person name="Aliaga Goltsman D.S."/>
            <person name="Bik E.M."/>
            <person name="Thomas B.C."/>
            <person name="Banfield J.F."/>
            <person name="Relman D.A."/>
        </authorList>
    </citation>
    <scope>NUCLEOTIDE SEQUENCE [LARGE SCALE GENOMIC DNA]</scope>
    <source>
        <strain evidence="13">DOLJORAL78_47_16</strain>
    </source>
</reference>
<dbReference type="InterPro" id="IPR005273">
    <property type="entry name" value="Ura-DNA_glyco_family4"/>
</dbReference>
<dbReference type="GO" id="GO:0004844">
    <property type="term" value="F:uracil DNA N-glycosylase activity"/>
    <property type="evidence" value="ECO:0007669"/>
    <property type="project" value="UniProtKB-EC"/>
</dbReference>
<gene>
    <name evidence="13" type="ORF">CSA56_10145</name>
</gene>
<evidence type="ECO:0000256" key="10">
    <source>
        <dbReference type="ARBA" id="ARBA00023014"/>
    </source>
</evidence>
<evidence type="ECO:0000256" key="4">
    <source>
        <dbReference type="ARBA" id="ARBA00019403"/>
    </source>
</evidence>
<dbReference type="InterPro" id="IPR005122">
    <property type="entry name" value="Uracil-DNA_glycosylase-like"/>
</dbReference>
<dbReference type="PANTHER" id="PTHR33693">
    <property type="entry name" value="TYPE-5 URACIL-DNA GLYCOSYLASE"/>
    <property type="match status" value="1"/>
</dbReference>
<keyword evidence="7" id="KW-0227">DNA damage</keyword>
<dbReference type="EMBL" id="PDSK01000094">
    <property type="protein sequence ID" value="PIE33861.1"/>
    <property type="molecule type" value="Genomic_DNA"/>
</dbReference>
<dbReference type="EC" id="3.2.2.27" evidence="3"/>
<dbReference type="Pfam" id="PF03167">
    <property type="entry name" value="UDG"/>
    <property type="match status" value="1"/>
</dbReference>
<dbReference type="NCBIfam" id="TIGR00758">
    <property type="entry name" value="UDG_fam4"/>
    <property type="match status" value="1"/>
</dbReference>
<keyword evidence="11" id="KW-0234">DNA repair</keyword>
<dbReference type="SMART" id="SM00987">
    <property type="entry name" value="UreE_C"/>
    <property type="match status" value="1"/>
</dbReference>
<proteinExistence type="inferred from homology"/>
<comment type="catalytic activity">
    <reaction evidence="1">
        <text>Hydrolyzes single-stranded DNA or mismatched double-stranded DNA and polynucleotides, releasing free uracil.</text>
        <dbReference type="EC" id="3.2.2.27"/>
    </reaction>
</comment>
<comment type="similarity">
    <text evidence="2">Belongs to the uracil-DNA glycosylase (UDG) superfamily. Type 4 (UDGa) family.</text>
</comment>
<evidence type="ECO:0000256" key="7">
    <source>
        <dbReference type="ARBA" id="ARBA00022763"/>
    </source>
</evidence>
<dbReference type="InterPro" id="IPR036895">
    <property type="entry name" value="Uracil-DNA_glycosylase-like_sf"/>
</dbReference>
<dbReference type="SMART" id="SM00986">
    <property type="entry name" value="UDG"/>
    <property type="match status" value="1"/>
</dbReference>